<name>A0ABW2FH57_9BACL</name>
<dbReference type="EMBL" id="JBHTAI010000023">
    <property type="protein sequence ID" value="MFC7152463.1"/>
    <property type="molecule type" value="Genomic_DNA"/>
</dbReference>
<keyword evidence="2" id="KW-1185">Reference proteome</keyword>
<dbReference type="RefSeq" id="WP_378107011.1">
    <property type="nucleotide sequence ID" value="NZ_JBHSUP010000002.1"/>
</dbReference>
<dbReference type="Proteomes" id="UP001596378">
    <property type="component" value="Unassembled WGS sequence"/>
</dbReference>
<evidence type="ECO:0000313" key="1">
    <source>
        <dbReference type="EMBL" id="MFC7152463.1"/>
    </source>
</evidence>
<accession>A0ABW2FH57</accession>
<sequence>MNLEVTMARITIQYDDGRPDEIHDAAQFILFHVPPSETEEQLIMTAQCSAEFLRDSVTEENARGYYKQAFKAMSQKRLGEKQ</sequence>
<comment type="caution">
    <text evidence="1">The sequence shown here is derived from an EMBL/GenBank/DDBJ whole genome shotgun (WGS) entry which is preliminary data.</text>
</comment>
<evidence type="ECO:0000313" key="2">
    <source>
        <dbReference type="Proteomes" id="UP001596378"/>
    </source>
</evidence>
<organism evidence="1 2">
    <name type="scientific">Cohnella cellulosilytica</name>
    <dbReference type="NCBI Taxonomy" id="986710"/>
    <lineage>
        <taxon>Bacteria</taxon>
        <taxon>Bacillati</taxon>
        <taxon>Bacillota</taxon>
        <taxon>Bacilli</taxon>
        <taxon>Bacillales</taxon>
        <taxon>Paenibacillaceae</taxon>
        <taxon>Cohnella</taxon>
    </lineage>
</organism>
<protein>
    <submittedName>
        <fullName evidence="1">Uncharacterized protein</fullName>
    </submittedName>
</protein>
<gene>
    <name evidence="1" type="ORF">ACFQMJ_28340</name>
</gene>
<proteinExistence type="predicted"/>
<reference evidence="2" key="1">
    <citation type="journal article" date="2019" name="Int. J. Syst. Evol. Microbiol.">
        <title>The Global Catalogue of Microorganisms (GCM) 10K type strain sequencing project: providing services to taxonomists for standard genome sequencing and annotation.</title>
        <authorList>
            <consortium name="The Broad Institute Genomics Platform"/>
            <consortium name="The Broad Institute Genome Sequencing Center for Infectious Disease"/>
            <person name="Wu L."/>
            <person name="Ma J."/>
        </authorList>
    </citation>
    <scope>NUCLEOTIDE SEQUENCE [LARGE SCALE GENOMIC DNA]</scope>
    <source>
        <strain evidence="2">KCTC 12907</strain>
    </source>
</reference>